<dbReference type="PANTHER" id="PTHR33359:SF1">
    <property type="entry name" value="MOLYBDOPTERIN SYNTHASE SULFUR CARRIER SUBUNIT"/>
    <property type="match status" value="1"/>
</dbReference>
<dbReference type="InterPro" id="IPR016155">
    <property type="entry name" value="Mopterin_synth/thiamin_S_b"/>
</dbReference>
<dbReference type="SUPFAM" id="SSF54285">
    <property type="entry name" value="MoaD/ThiS"/>
    <property type="match status" value="1"/>
</dbReference>
<dbReference type="GO" id="GO:1990133">
    <property type="term" value="C:molybdopterin adenylyltransferase complex"/>
    <property type="evidence" value="ECO:0007669"/>
    <property type="project" value="TreeGrafter"/>
</dbReference>
<proteinExistence type="inferred from homology"/>
<dbReference type="EMBL" id="VBPB01000079">
    <property type="protein sequence ID" value="TMQ73187.1"/>
    <property type="molecule type" value="Genomic_DNA"/>
</dbReference>
<keyword evidence="1" id="KW-0547">Nucleotide-binding</keyword>
<dbReference type="Proteomes" id="UP000319771">
    <property type="component" value="Unassembled WGS sequence"/>
</dbReference>
<dbReference type="CDD" id="cd00754">
    <property type="entry name" value="Ubl_MoaD"/>
    <property type="match status" value="1"/>
</dbReference>
<protein>
    <recommendedName>
        <fullName evidence="3">Molybdopterin synthase sulfur carrier subunit</fullName>
    </recommendedName>
</protein>
<dbReference type="UniPathway" id="UPA00344"/>
<evidence type="ECO:0000256" key="3">
    <source>
        <dbReference type="ARBA" id="ARBA00024247"/>
    </source>
</evidence>
<organism evidence="4 5">
    <name type="scientific">Eiseniibacteriota bacterium</name>
    <dbReference type="NCBI Taxonomy" id="2212470"/>
    <lineage>
        <taxon>Bacteria</taxon>
        <taxon>Candidatus Eiseniibacteriota</taxon>
    </lineage>
</organism>
<reference evidence="4 5" key="1">
    <citation type="journal article" date="2019" name="Nat. Microbiol.">
        <title>Mediterranean grassland soil C-N compound turnover is dependent on rainfall and depth, and is mediated by genomically divergent microorganisms.</title>
        <authorList>
            <person name="Diamond S."/>
            <person name="Andeer P.F."/>
            <person name="Li Z."/>
            <person name="Crits-Christoph A."/>
            <person name="Burstein D."/>
            <person name="Anantharaman K."/>
            <person name="Lane K.R."/>
            <person name="Thomas B.C."/>
            <person name="Pan C."/>
            <person name="Northen T.R."/>
            <person name="Banfield J.F."/>
        </authorList>
    </citation>
    <scope>NUCLEOTIDE SEQUENCE [LARGE SCALE GENOMIC DNA]</scope>
    <source>
        <strain evidence="4">WS_11</strain>
    </source>
</reference>
<dbReference type="InterPro" id="IPR003749">
    <property type="entry name" value="ThiS/MoaD-like"/>
</dbReference>
<evidence type="ECO:0000256" key="2">
    <source>
        <dbReference type="ARBA" id="ARBA00024200"/>
    </source>
</evidence>
<comment type="caution">
    <text evidence="4">The sequence shown here is derived from an EMBL/GenBank/DDBJ whole genome shotgun (WGS) entry which is preliminary data.</text>
</comment>
<name>A0A538UBG4_UNCEI</name>
<evidence type="ECO:0000313" key="4">
    <source>
        <dbReference type="EMBL" id="TMQ73187.1"/>
    </source>
</evidence>
<dbReference type="GO" id="GO:0000166">
    <property type="term" value="F:nucleotide binding"/>
    <property type="evidence" value="ECO:0007669"/>
    <property type="project" value="UniProtKB-KW"/>
</dbReference>
<dbReference type="GO" id="GO:0006777">
    <property type="term" value="P:Mo-molybdopterin cofactor biosynthetic process"/>
    <property type="evidence" value="ECO:0007669"/>
    <property type="project" value="InterPro"/>
</dbReference>
<dbReference type="AlphaFoldDB" id="A0A538UBG4"/>
<dbReference type="PANTHER" id="PTHR33359">
    <property type="entry name" value="MOLYBDOPTERIN SYNTHASE SULFUR CARRIER SUBUNIT"/>
    <property type="match status" value="1"/>
</dbReference>
<dbReference type="InterPro" id="IPR044672">
    <property type="entry name" value="MOCS2A"/>
</dbReference>
<sequence>MTRPTLTQESPSKMTITVLLFAQARERAGHARATLELPDESRVADALALLERDHPALAALRPHLAIALDRRLVGPEAPLVHGAELALLPPVSGG</sequence>
<accession>A0A538UBG4</accession>
<dbReference type="InterPro" id="IPR012675">
    <property type="entry name" value="Beta-grasp_dom_sf"/>
</dbReference>
<dbReference type="Pfam" id="PF02597">
    <property type="entry name" value="ThiS"/>
    <property type="match status" value="1"/>
</dbReference>
<gene>
    <name evidence="4" type="ORF">E6K81_05350</name>
</gene>
<dbReference type="Gene3D" id="3.10.20.30">
    <property type="match status" value="1"/>
</dbReference>
<evidence type="ECO:0000256" key="1">
    <source>
        <dbReference type="ARBA" id="ARBA00022741"/>
    </source>
</evidence>
<comment type="similarity">
    <text evidence="2">Belongs to the MoaD family.</text>
</comment>
<evidence type="ECO:0000313" key="5">
    <source>
        <dbReference type="Proteomes" id="UP000319771"/>
    </source>
</evidence>